<evidence type="ECO:0000313" key="2">
    <source>
        <dbReference type="Proteomes" id="UP001626550"/>
    </source>
</evidence>
<gene>
    <name evidence="1" type="primary">RASAL2_4</name>
    <name evidence="1" type="ORF">Ciccas_014210</name>
</gene>
<protein>
    <submittedName>
        <fullName evidence="1">Ras GTPase-activating protein nGAP</fullName>
    </submittedName>
</protein>
<dbReference type="EMBL" id="JBJKFK010007796">
    <property type="protein sequence ID" value="KAL3307280.1"/>
    <property type="molecule type" value="Genomic_DNA"/>
</dbReference>
<organism evidence="1 2">
    <name type="scientific">Cichlidogyrus casuarinus</name>
    <dbReference type="NCBI Taxonomy" id="1844966"/>
    <lineage>
        <taxon>Eukaryota</taxon>
        <taxon>Metazoa</taxon>
        <taxon>Spiralia</taxon>
        <taxon>Lophotrochozoa</taxon>
        <taxon>Platyhelminthes</taxon>
        <taxon>Monogenea</taxon>
        <taxon>Monopisthocotylea</taxon>
        <taxon>Dactylogyridea</taxon>
        <taxon>Ancyrocephalidae</taxon>
        <taxon>Cichlidogyrus</taxon>
    </lineage>
</organism>
<proteinExistence type="predicted"/>
<reference evidence="1 2" key="1">
    <citation type="submission" date="2024-11" db="EMBL/GenBank/DDBJ databases">
        <title>Adaptive evolution of stress response genes in parasites aligns with host niche diversity.</title>
        <authorList>
            <person name="Hahn C."/>
            <person name="Resl P."/>
        </authorList>
    </citation>
    <scope>NUCLEOTIDE SEQUENCE [LARGE SCALE GENOMIC DNA]</scope>
    <source>
        <strain evidence="1">EGGRZ-B1_66</strain>
        <tissue evidence="1">Body</tissue>
    </source>
</reference>
<name>A0ABD2PIP0_9PLAT</name>
<sequence>MSGREAAGFQLTHQLQLNASSGLWEYVECGQPPQHADDVHPAPQLRVNIQFCCVDVLPQIHYLGLQTFLLERTVEITRFLEQILQTSSKESIAKNLVYLHEQNSSAIECLTQLVFNEVSDICKY</sequence>
<accession>A0ABD2PIP0</accession>
<dbReference type="AlphaFoldDB" id="A0ABD2PIP0"/>
<evidence type="ECO:0000313" key="1">
    <source>
        <dbReference type="EMBL" id="KAL3307280.1"/>
    </source>
</evidence>
<dbReference type="Proteomes" id="UP001626550">
    <property type="component" value="Unassembled WGS sequence"/>
</dbReference>
<keyword evidence="2" id="KW-1185">Reference proteome</keyword>
<comment type="caution">
    <text evidence="1">The sequence shown here is derived from an EMBL/GenBank/DDBJ whole genome shotgun (WGS) entry which is preliminary data.</text>
</comment>